<protein>
    <submittedName>
        <fullName evidence="1">Uncharacterized protein</fullName>
    </submittedName>
</protein>
<name>A0A6C0AUA6_9ZZZZ</name>
<sequence>MLVTLFILGFIGVTAFRMIRVSGNLQKRKCADNLLGITEVVNDTKKVRIRTKLLMPFHFENTWLEGEVPWTFNETDVDNNNGTTTTTKPTPTFDPLEPCAIGHLFI</sequence>
<reference evidence="1" key="1">
    <citation type="journal article" date="2020" name="Nature">
        <title>Giant virus diversity and host interactions through global metagenomics.</title>
        <authorList>
            <person name="Schulz F."/>
            <person name="Roux S."/>
            <person name="Paez-Espino D."/>
            <person name="Jungbluth S."/>
            <person name="Walsh D.A."/>
            <person name="Denef V.J."/>
            <person name="McMahon K.D."/>
            <person name="Konstantinidis K.T."/>
            <person name="Eloe-Fadrosh E.A."/>
            <person name="Kyrpides N.C."/>
            <person name="Woyke T."/>
        </authorList>
    </citation>
    <scope>NUCLEOTIDE SEQUENCE</scope>
    <source>
        <strain evidence="1">GVMAG-S-1101171-111</strain>
    </source>
</reference>
<evidence type="ECO:0000313" key="1">
    <source>
        <dbReference type="EMBL" id="QHS82871.1"/>
    </source>
</evidence>
<dbReference type="AlphaFoldDB" id="A0A6C0AUA6"/>
<dbReference type="EMBL" id="MN740806">
    <property type="protein sequence ID" value="QHS82871.1"/>
    <property type="molecule type" value="Genomic_DNA"/>
</dbReference>
<proteinExistence type="predicted"/>
<accession>A0A6C0AUA6</accession>
<organism evidence="1">
    <name type="scientific">viral metagenome</name>
    <dbReference type="NCBI Taxonomy" id="1070528"/>
    <lineage>
        <taxon>unclassified sequences</taxon>
        <taxon>metagenomes</taxon>
        <taxon>organismal metagenomes</taxon>
    </lineage>
</organism>